<feature type="transmembrane region" description="Helical" evidence="6">
    <location>
        <begin position="135"/>
        <end position="155"/>
    </location>
</feature>
<evidence type="ECO:0000256" key="6">
    <source>
        <dbReference type="SAM" id="Phobius"/>
    </source>
</evidence>
<dbReference type="InterPro" id="IPR036259">
    <property type="entry name" value="MFS_trans_sf"/>
</dbReference>
<keyword evidence="9" id="KW-1185">Reference proteome</keyword>
<feature type="transmembrane region" description="Helical" evidence="6">
    <location>
        <begin position="43"/>
        <end position="62"/>
    </location>
</feature>
<feature type="transmembrane region" description="Helical" evidence="6">
    <location>
        <begin position="352"/>
        <end position="373"/>
    </location>
</feature>
<feature type="transmembrane region" description="Helical" evidence="6">
    <location>
        <begin position="266"/>
        <end position="284"/>
    </location>
</feature>
<feature type="transmembrane region" description="Helical" evidence="6">
    <location>
        <begin position="161"/>
        <end position="182"/>
    </location>
</feature>
<dbReference type="Gene3D" id="1.20.1250.20">
    <property type="entry name" value="MFS general substrate transporter like domains"/>
    <property type="match status" value="1"/>
</dbReference>
<dbReference type="Pfam" id="PF07690">
    <property type="entry name" value="MFS_1"/>
    <property type="match status" value="1"/>
</dbReference>
<gene>
    <name evidence="8" type="ORF">IV54_GL001633</name>
</gene>
<dbReference type="Proteomes" id="UP000051906">
    <property type="component" value="Unassembled WGS sequence"/>
</dbReference>
<comment type="subcellular location">
    <subcellularLocation>
        <location evidence="1">Cell membrane</location>
        <topology evidence="1">Multi-pass membrane protein</topology>
    </subcellularLocation>
</comment>
<name>A0A0R2LXC3_9LACO</name>
<dbReference type="PANTHER" id="PTHR23531">
    <property type="entry name" value="QUINOLENE RESISTANCE PROTEIN NORA"/>
    <property type="match status" value="1"/>
</dbReference>
<organism evidence="8 9">
    <name type="scientific">Levilactobacillus paucivorans</name>
    <dbReference type="NCBI Taxonomy" id="616990"/>
    <lineage>
        <taxon>Bacteria</taxon>
        <taxon>Bacillati</taxon>
        <taxon>Bacillota</taxon>
        <taxon>Bacilli</taxon>
        <taxon>Lactobacillales</taxon>
        <taxon>Lactobacillaceae</taxon>
        <taxon>Levilactobacillus</taxon>
    </lineage>
</organism>
<keyword evidence="3 6" id="KW-0812">Transmembrane</keyword>
<feature type="transmembrane region" description="Helical" evidence="6">
    <location>
        <begin position="290"/>
        <end position="313"/>
    </location>
</feature>
<dbReference type="OrthoDB" id="9814001at2"/>
<sequence>MQTSYWSRNFILILIGNALLFMVYNMQVPVLPLYGKHLGMSPAQIGIFVGAIMFAALITRLFVPWFSDRFSKKVLLVVGILLYLLAAVGYPLLGSFGLLVFLRLFNGLGHGITTTYFATSAAAELPNDKIGEGMGYFGIGTMVTASLAPLLALDLVHRRGFAVFFLACIGILFAAMLAIFGTSKPTQPAVETVEAAPVFDRQFLPQCGLVFVLGVLMSGVMTFTPIYAEIRHLSVISGFFFVAAIAGVVIRPIVGRTFDHRGPRAILLLNTVLLTAGVLMIAFVDRNWLLLVAGVLYGVADGAIYPTLQAWIFKETTLANRDTATGMFLNSYDLGMGLGAVILGWVVEAVGYQGMFLVLTAVATIYIVLALLLSRHSRELGAA</sequence>
<dbReference type="PROSITE" id="PS50850">
    <property type="entry name" value="MFS"/>
    <property type="match status" value="1"/>
</dbReference>
<dbReference type="GO" id="GO:0022857">
    <property type="term" value="F:transmembrane transporter activity"/>
    <property type="evidence" value="ECO:0007669"/>
    <property type="project" value="InterPro"/>
</dbReference>
<evidence type="ECO:0000256" key="5">
    <source>
        <dbReference type="ARBA" id="ARBA00023136"/>
    </source>
</evidence>
<evidence type="ECO:0000256" key="3">
    <source>
        <dbReference type="ARBA" id="ARBA00022692"/>
    </source>
</evidence>
<evidence type="ECO:0000313" key="8">
    <source>
        <dbReference type="EMBL" id="KRO04114.1"/>
    </source>
</evidence>
<protein>
    <submittedName>
        <fullName evidence="8">Major facilitator superfamily protein</fullName>
    </submittedName>
</protein>
<dbReference type="PATRIC" id="fig|616990.3.peg.1727"/>
<comment type="caution">
    <text evidence="8">The sequence shown here is derived from an EMBL/GenBank/DDBJ whole genome shotgun (WGS) entry which is preliminary data.</text>
</comment>
<dbReference type="PANTHER" id="PTHR23531:SF1">
    <property type="entry name" value="QUINOLENE RESISTANCE PROTEIN NORA"/>
    <property type="match status" value="1"/>
</dbReference>
<dbReference type="InterPro" id="IPR020846">
    <property type="entry name" value="MFS_dom"/>
</dbReference>
<reference evidence="8 9" key="1">
    <citation type="journal article" date="2015" name="Genome Announc.">
        <title>Expanding the biotechnology potential of lactobacilli through comparative genomics of 213 strains and associated genera.</title>
        <authorList>
            <person name="Sun Z."/>
            <person name="Harris H.M."/>
            <person name="McCann A."/>
            <person name="Guo C."/>
            <person name="Argimon S."/>
            <person name="Zhang W."/>
            <person name="Yang X."/>
            <person name="Jeffery I.B."/>
            <person name="Cooney J.C."/>
            <person name="Kagawa T.F."/>
            <person name="Liu W."/>
            <person name="Song Y."/>
            <person name="Salvetti E."/>
            <person name="Wrobel A."/>
            <person name="Rasinkangas P."/>
            <person name="Parkhill J."/>
            <person name="Rea M.C."/>
            <person name="O'Sullivan O."/>
            <person name="Ritari J."/>
            <person name="Douillard F.P."/>
            <person name="Paul Ross R."/>
            <person name="Yang R."/>
            <person name="Briner A.E."/>
            <person name="Felis G.E."/>
            <person name="de Vos W.M."/>
            <person name="Barrangou R."/>
            <person name="Klaenhammer T.R."/>
            <person name="Caufield P.W."/>
            <person name="Cui Y."/>
            <person name="Zhang H."/>
            <person name="O'Toole P.W."/>
        </authorList>
    </citation>
    <scope>NUCLEOTIDE SEQUENCE [LARGE SCALE GENOMIC DNA]</scope>
    <source>
        <strain evidence="8 9">DSM 22467</strain>
    </source>
</reference>
<evidence type="ECO:0000313" key="9">
    <source>
        <dbReference type="Proteomes" id="UP000051906"/>
    </source>
</evidence>
<evidence type="ECO:0000256" key="2">
    <source>
        <dbReference type="ARBA" id="ARBA00022448"/>
    </source>
</evidence>
<dbReference type="STRING" id="616990.IV54_GL001633"/>
<feature type="transmembrane region" description="Helical" evidence="6">
    <location>
        <begin position="325"/>
        <end position="346"/>
    </location>
</feature>
<dbReference type="InterPro" id="IPR052714">
    <property type="entry name" value="MFS_Exporter"/>
</dbReference>
<keyword evidence="4 6" id="KW-1133">Transmembrane helix</keyword>
<keyword evidence="5 6" id="KW-0472">Membrane</keyword>
<dbReference type="CDD" id="cd17489">
    <property type="entry name" value="MFS_YfcJ_like"/>
    <property type="match status" value="1"/>
</dbReference>
<dbReference type="AlphaFoldDB" id="A0A0R2LXC3"/>
<feature type="transmembrane region" description="Helical" evidence="6">
    <location>
        <begin position="203"/>
        <end position="227"/>
    </location>
</feature>
<dbReference type="InterPro" id="IPR011701">
    <property type="entry name" value="MFS"/>
</dbReference>
<keyword evidence="2" id="KW-0813">Transport</keyword>
<accession>A0A0R2LXC3</accession>
<evidence type="ECO:0000256" key="4">
    <source>
        <dbReference type="ARBA" id="ARBA00022989"/>
    </source>
</evidence>
<dbReference type="RefSeq" id="WP_057878164.1">
    <property type="nucleotide sequence ID" value="NZ_JQCA01000043.1"/>
</dbReference>
<feature type="domain" description="Major facilitator superfamily (MFS) profile" evidence="7">
    <location>
        <begin position="9"/>
        <end position="378"/>
    </location>
</feature>
<feature type="transmembrane region" description="Helical" evidence="6">
    <location>
        <begin position="233"/>
        <end position="254"/>
    </location>
</feature>
<proteinExistence type="predicted"/>
<feature type="transmembrane region" description="Helical" evidence="6">
    <location>
        <begin position="74"/>
        <end position="93"/>
    </location>
</feature>
<evidence type="ECO:0000256" key="1">
    <source>
        <dbReference type="ARBA" id="ARBA00004651"/>
    </source>
</evidence>
<evidence type="ECO:0000259" key="7">
    <source>
        <dbReference type="PROSITE" id="PS50850"/>
    </source>
</evidence>
<feature type="transmembrane region" description="Helical" evidence="6">
    <location>
        <begin position="12"/>
        <end position="31"/>
    </location>
</feature>
<dbReference type="GO" id="GO:0005886">
    <property type="term" value="C:plasma membrane"/>
    <property type="evidence" value="ECO:0007669"/>
    <property type="project" value="UniProtKB-SubCell"/>
</dbReference>
<dbReference type="SUPFAM" id="SSF103473">
    <property type="entry name" value="MFS general substrate transporter"/>
    <property type="match status" value="1"/>
</dbReference>
<dbReference type="EMBL" id="JQCA01000043">
    <property type="protein sequence ID" value="KRO04114.1"/>
    <property type="molecule type" value="Genomic_DNA"/>
</dbReference>